<dbReference type="AlphaFoldDB" id="A0A8H4IUJ3"/>
<dbReference type="CDD" id="cd06186">
    <property type="entry name" value="NOX_Duox_like_FAD_NADP"/>
    <property type="match status" value="1"/>
</dbReference>
<evidence type="ECO:0000313" key="11">
    <source>
        <dbReference type="Proteomes" id="UP000572817"/>
    </source>
</evidence>
<gene>
    <name evidence="10" type="ORF">GTA08_BOTSDO05702</name>
</gene>
<keyword evidence="5" id="KW-0406">Ion transport</keyword>
<evidence type="ECO:0000256" key="3">
    <source>
        <dbReference type="ARBA" id="ARBA00022692"/>
    </source>
</evidence>
<dbReference type="InterPro" id="IPR013130">
    <property type="entry name" value="Fe3_Rdtase_TM_dom"/>
</dbReference>
<feature type="transmembrane region" description="Helical" evidence="8">
    <location>
        <begin position="323"/>
        <end position="344"/>
    </location>
</feature>
<proteinExistence type="predicted"/>
<dbReference type="PROSITE" id="PS51384">
    <property type="entry name" value="FAD_FR"/>
    <property type="match status" value="1"/>
</dbReference>
<dbReference type="Pfam" id="PF01794">
    <property type="entry name" value="Ferric_reduct"/>
    <property type="match status" value="1"/>
</dbReference>
<feature type="transmembrane region" description="Helical" evidence="8">
    <location>
        <begin position="380"/>
        <end position="397"/>
    </location>
</feature>
<keyword evidence="4 8" id="KW-1133">Transmembrane helix</keyword>
<dbReference type="InterPro" id="IPR039261">
    <property type="entry name" value="FNR_nucleotide-bd"/>
</dbReference>
<feature type="region of interest" description="Disordered" evidence="7">
    <location>
        <begin position="132"/>
        <end position="180"/>
    </location>
</feature>
<comment type="caution">
    <text evidence="10">The sequence shown here is derived from an EMBL/GenBank/DDBJ whole genome shotgun (WGS) entry which is preliminary data.</text>
</comment>
<dbReference type="OrthoDB" id="17725at2759"/>
<feature type="region of interest" description="Disordered" evidence="7">
    <location>
        <begin position="108"/>
        <end position="127"/>
    </location>
</feature>
<dbReference type="InterPro" id="IPR051410">
    <property type="entry name" value="Ferric/Cupric_Reductase"/>
</dbReference>
<organism evidence="10 11">
    <name type="scientific">Botryosphaeria dothidea</name>
    <dbReference type="NCBI Taxonomy" id="55169"/>
    <lineage>
        <taxon>Eukaryota</taxon>
        <taxon>Fungi</taxon>
        <taxon>Dikarya</taxon>
        <taxon>Ascomycota</taxon>
        <taxon>Pezizomycotina</taxon>
        <taxon>Dothideomycetes</taxon>
        <taxon>Dothideomycetes incertae sedis</taxon>
        <taxon>Botryosphaeriales</taxon>
        <taxon>Botryosphaeriaceae</taxon>
        <taxon>Botryosphaeria</taxon>
    </lineage>
</organism>
<feature type="transmembrane region" description="Helical" evidence="8">
    <location>
        <begin position="77"/>
        <end position="96"/>
    </location>
</feature>
<name>A0A8H4IUJ3_9PEZI</name>
<evidence type="ECO:0000256" key="2">
    <source>
        <dbReference type="ARBA" id="ARBA00022448"/>
    </source>
</evidence>
<dbReference type="GO" id="GO:0006826">
    <property type="term" value="P:iron ion transport"/>
    <property type="evidence" value="ECO:0007669"/>
    <property type="project" value="TreeGrafter"/>
</dbReference>
<feature type="compositionally biased region" description="Low complexity" evidence="7">
    <location>
        <begin position="132"/>
        <end position="153"/>
    </location>
</feature>
<dbReference type="SFLD" id="SFLDG01168">
    <property type="entry name" value="Ferric_reductase_subgroup_(FRE"/>
    <property type="match status" value="1"/>
</dbReference>
<feature type="region of interest" description="Disordered" evidence="7">
    <location>
        <begin position="30"/>
        <end position="57"/>
    </location>
</feature>
<dbReference type="PANTHER" id="PTHR32361:SF28">
    <property type="entry name" value="FRP1P"/>
    <property type="match status" value="1"/>
</dbReference>
<feature type="transmembrane region" description="Helical" evidence="8">
    <location>
        <begin position="219"/>
        <end position="236"/>
    </location>
</feature>
<evidence type="ECO:0000259" key="9">
    <source>
        <dbReference type="PROSITE" id="PS51384"/>
    </source>
</evidence>
<keyword evidence="2" id="KW-0813">Transport</keyword>
<keyword evidence="3 8" id="KW-0812">Transmembrane</keyword>
<evidence type="ECO:0000256" key="6">
    <source>
        <dbReference type="ARBA" id="ARBA00023136"/>
    </source>
</evidence>
<feature type="transmembrane region" description="Helical" evidence="8">
    <location>
        <begin position="242"/>
        <end position="264"/>
    </location>
</feature>
<dbReference type="Gene3D" id="3.40.50.80">
    <property type="entry name" value="Nucleotide-binding domain of ferredoxin-NADP reductase (FNR) module"/>
    <property type="match status" value="1"/>
</dbReference>
<feature type="transmembrane region" description="Helical" evidence="8">
    <location>
        <begin position="292"/>
        <end position="311"/>
    </location>
</feature>
<reference evidence="10" key="1">
    <citation type="submission" date="2020-04" db="EMBL/GenBank/DDBJ databases">
        <title>Genome Assembly and Annotation of Botryosphaeria dothidea sdau 11-99, a Latent Pathogen of Apple Fruit Ring Rot in China.</title>
        <authorList>
            <person name="Yu C."/>
            <person name="Diao Y."/>
            <person name="Lu Q."/>
            <person name="Zhao J."/>
            <person name="Cui S."/>
            <person name="Peng C."/>
            <person name="He B."/>
            <person name="Liu H."/>
        </authorList>
    </citation>
    <scope>NUCLEOTIDE SEQUENCE [LARGE SCALE GENOMIC DNA]</scope>
    <source>
        <strain evidence="10">Sdau11-99</strain>
    </source>
</reference>
<dbReference type="SFLD" id="SFLDS00052">
    <property type="entry name" value="Ferric_Reductase_Domain"/>
    <property type="match status" value="1"/>
</dbReference>
<sequence>MEDPSSAWLRAAIRQAYSAAAQTSAFSFSSTASPLTNDDDTISTNEDFDPGRNPGKDPRLRKLVEAVLFSRSLLNTYNAVLLVILLGFTIAQWGGVMQRAYRRRAAARRARKENGSTSGTGQDVRHVRNNAATGAEESGASSSSSSTLEGTATPPDAPKPSSTKVPDERQPLLPRGASKTSKKTGVVAVVLHRVKAWFMYQPRPIPVIHKELPSNGQSLVILAFIGLNLFYLFFRLEFTPENIFVFADRCGILIAVNLPLLYLFAAKNQPITWLTGYSYESLNIFHRRLGELLCLLALLHGLGMFAVWYGLLRRLGFSLARFIFTRVVSFGLLAFFCYELLYLTSLRTIRVLCYEVFLALHILLQTLALVFLFIHHSRSRIWVGIALLIFAVDRLVYRLGIKSTTLRADLAILPDGQTVRLSSNWSIPPGSWTTQLSRRTILRGWNALDHVFISVPALGRLHALQAHPFTISTPAPSKPRLLHDPSREEERHAWLSLLVRAQGGFSRDLLRHAQTNSSTPVRLDGPYGSAHTLALLRSSDLALVVAGGSGVAVAFPLLWTLLNPAARPDLERQTRAQPAASATGTPRKVCFLWVIRRASHREWLPEQRVEELRRWGADVRVEGPTESVGRPDVGGIVDEWVKEYGDEGKRTGCVVSGPDALNRDVRNACAGLVAEGMGVSVSVEKFGW</sequence>
<dbReference type="GO" id="GO:0015677">
    <property type="term" value="P:copper ion import"/>
    <property type="evidence" value="ECO:0007669"/>
    <property type="project" value="TreeGrafter"/>
</dbReference>
<evidence type="ECO:0000256" key="7">
    <source>
        <dbReference type="SAM" id="MobiDB-lite"/>
    </source>
</evidence>
<dbReference type="Proteomes" id="UP000572817">
    <property type="component" value="Unassembled WGS sequence"/>
</dbReference>
<dbReference type="GO" id="GO:0000293">
    <property type="term" value="F:ferric-chelate reductase activity"/>
    <property type="evidence" value="ECO:0007669"/>
    <property type="project" value="TreeGrafter"/>
</dbReference>
<feature type="domain" description="FAD-binding FR-type" evidence="9">
    <location>
        <begin position="414"/>
        <end position="533"/>
    </location>
</feature>
<evidence type="ECO:0000256" key="1">
    <source>
        <dbReference type="ARBA" id="ARBA00004141"/>
    </source>
</evidence>
<dbReference type="GO" id="GO:0006879">
    <property type="term" value="P:intracellular iron ion homeostasis"/>
    <property type="evidence" value="ECO:0007669"/>
    <property type="project" value="TreeGrafter"/>
</dbReference>
<accession>A0A8H4IUJ3</accession>
<dbReference type="EMBL" id="WWBZ02000033">
    <property type="protein sequence ID" value="KAF4306563.1"/>
    <property type="molecule type" value="Genomic_DNA"/>
</dbReference>
<dbReference type="GO" id="GO:0005886">
    <property type="term" value="C:plasma membrane"/>
    <property type="evidence" value="ECO:0007669"/>
    <property type="project" value="TreeGrafter"/>
</dbReference>
<evidence type="ECO:0000256" key="4">
    <source>
        <dbReference type="ARBA" id="ARBA00022989"/>
    </source>
</evidence>
<evidence type="ECO:0000256" key="5">
    <source>
        <dbReference type="ARBA" id="ARBA00023065"/>
    </source>
</evidence>
<protein>
    <submittedName>
        <fullName evidence="10">FAD-binding 8</fullName>
    </submittedName>
</protein>
<evidence type="ECO:0000313" key="10">
    <source>
        <dbReference type="EMBL" id="KAF4306563.1"/>
    </source>
</evidence>
<dbReference type="SUPFAM" id="SSF52343">
    <property type="entry name" value="Ferredoxin reductase-like, C-terminal NADP-linked domain"/>
    <property type="match status" value="1"/>
</dbReference>
<keyword evidence="6 8" id="KW-0472">Membrane</keyword>
<keyword evidence="11" id="KW-1185">Reference proteome</keyword>
<dbReference type="PANTHER" id="PTHR32361">
    <property type="entry name" value="FERRIC/CUPRIC REDUCTASE TRANSMEMBRANE COMPONENT"/>
    <property type="match status" value="1"/>
</dbReference>
<feature type="transmembrane region" description="Helical" evidence="8">
    <location>
        <begin position="351"/>
        <end position="374"/>
    </location>
</feature>
<dbReference type="InterPro" id="IPR017927">
    <property type="entry name" value="FAD-bd_FR_type"/>
</dbReference>
<comment type="subcellular location">
    <subcellularLocation>
        <location evidence="1">Membrane</location>
        <topology evidence="1">Multi-pass membrane protein</topology>
    </subcellularLocation>
</comment>
<feature type="transmembrane region" description="Helical" evidence="8">
    <location>
        <begin position="541"/>
        <end position="562"/>
    </location>
</feature>
<evidence type="ECO:0000256" key="8">
    <source>
        <dbReference type="SAM" id="Phobius"/>
    </source>
</evidence>